<dbReference type="InterPro" id="IPR017900">
    <property type="entry name" value="4Fe4S_Fe_S_CS"/>
</dbReference>
<evidence type="ECO:0000256" key="1">
    <source>
        <dbReference type="ARBA" id="ARBA00022723"/>
    </source>
</evidence>
<dbReference type="RefSeq" id="WP_170820100.1">
    <property type="nucleotide sequence ID" value="NZ_JAAOXG010000003.1"/>
</dbReference>
<reference evidence="6 7" key="1">
    <citation type="submission" date="2020-03" db="EMBL/GenBank/DDBJ databases">
        <title>Genome Sequence of industrial isolate, B5A.</title>
        <authorList>
            <person name="Sharma S."/>
            <person name="Patil P.B."/>
            <person name="Korpole S."/>
        </authorList>
    </citation>
    <scope>NUCLEOTIDE SEQUENCE [LARGE SCALE GENOMIC DNA]</scope>
    <source>
        <strain evidence="6 7">PI-S10-B5A</strain>
    </source>
</reference>
<dbReference type="Proteomes" id="UP000539052">
    <property type="component" value="Unassembled WGS sequence"/>
</dbReference>
<organism evidence="6 7">
    <name type="scientific">Lacrimispora defluvii</name>
    <dbReference type="NCBI Taxonomy" id="2719233"/>
    <lineage>
        <taxon>Bacteria</taxon>
        <taxon>Bacillati</taxon>
        <taxon>Bacillota</taxon>
        <taxon>Clostridia</taxon>
        <taxon>Lachnospirales</taxon>
        <taxon>Lachnospiraceae</taxon>
        <taxon>Lacrimispora</taxon>
    </lineage>
</organism>
<dbReference type="Gene3D" id="3.30.70.20">
    <property type="match status" value="1"/>
</dbReference>
<dbReference type="PROSITE" id="PS51379">
    <property type="entry name" value="4FE4S_FER_2"/>
    <property type="match status" value="1"/>
</dbReference>
<dbReference type="Pfam" id="PF13187">
    <property type="entry name" value="Fer4_9"/>
    <property type="match status" value="1"/>
</dbReference>
<keyword evidence="2" id="KW-0408">Iron</keyword>
<dbReference type="SUPFAM" id="SSF54862">
    <property type="entry name" value="4Fe-4S ferredoxins"/>
    <property type="match status" value="1"/>
</dbReference>
<feature type="domain" description="4Fe-4S ferredoxin-type" evidence="5">
    <location>
        <begin position="1"/>
        <end position="30"/>
    </location>
</feature>
<sequence length="96" mass="10740">MKESFSYPKCTSCGLCVRQCPAENISIEKGKVKFHTSCSACLRCVYSCPNHAINYRLLHFVIIPGGYDVKKSLSTNSNSDEKPNGRIPPFFQGYVE</sequence>
<keyword evidence="1" id="KW-0479">Metal-binding</keyword>
<feature type="region of interest" description="Disordered" evidence="4">
    <location>
        <begin position="74"/>
        <end position="96"/>
    </location>
</feature>
<evidence type="ECO:0000256" key="3">
    <source>
        <dbReference type="ARBA" id="ARBA00023014"/>
    </source>
</evidence>
<keyword evidence="3" id="KW-0411">Iron-sulfur</keyword>
<evidence type="ECO:0000313" key="7">
    <source>
        <dbReference type="Proteomes" id="UP000539052"/>
    </source>
</evidence>
<evidence type="ECO:0000256" key="2">
    <source>
        <dbReference type="ARBA" id="ARBA00023004"/>
    </source>
</evidence>
<gene>
    <name evidence="6" type="ORF">G9470_02910</name>
</gene>
<evidence type="ECO:0000313" key="6">
    <source>
        <dbReference type="EMBL" id="NNJ28752.1"/>
    </source>
</evidence>
<evidence type="ECO:0000256" key="4">
    <source>
        <dbReference type="SAM" id="MobiDB-lite"/>
    </source>
</evidence>
<comment type="caution">
    <text evidence="6">The sequence shown here is derived from an EMBL/GenBank/DDBJ whole genome shotgun (WGS) entry which is preliminary data.</text>
</comment>
<protein>
    <submittedName>
        <fullName evidence="6">4Fe-4S binding protein</fullName>
    </submittedName>
</protein>
<dbReference type="EMBL" id="JAAOXG010000003">
    <property type="protein sequence ID" value="NNJ28752.1"/>
    <property type="molecule type" value="Genomic_DNA"/>
</dbReference>
<keyword evidence="7" id="KW-1185">Reference proteome</keyword>
<dbReference type="PROSITE" id="PS00198">
    <property type="entry name" value="4FE4S_FER_1"/>
    <property type="match status" value="2"/>
</dbReference>
<name>A0ABX1VKC7_9FIRM</name>
<dbReference type="InterPro" id="IPR017896">
    <property type="entry name" value="4Fe4S_Fe-S-bd"/>
</dbReference>
<proteinExistence type="predicted"/>
<evidence type="ECO:0000259" key="5">
    <source>
        <dbReference type="PROSITE" id="PS51379"/>
    </source>
</evidence>
<accession>A0ABX1VKC7</accession>